<feature type="compositionally biased region" description="Low complexity" evidence="1">
    <location>
        <begin position="258"/>
        <end position="282"/>
    </location>
</feature>
<organism evidence="3 4">
    <name type="scientific">Clydaea vesicula</name>
    <dbReference type="NCBI Taxonomy" id="447962"/>
    <lineage>
        <taxon>Eukaryota</taxon>
        <taxon>Fungi</taxon>
        <taxon>Fungi incertae sedis</taxon>
        <taxon>Chytridiomycota</taxon>
        <taxon>Chytridiomycota incertae sedis</taxon>
        <taxon>Chytridiomycetes</taxon>
        <taxon>Lobulomycetales</taxon>
        <taxon>Lobulomycetaceae</taxon>
        <taxon>Clydaea</taxon>
    </lineage>
</organism>
<feature type="compositionally biased region" description="Low complexity" evidence="1">
    <location>
        <begin position="307"/>
        <end position="319"/>
    </location>
</feature>
<feature type="compositionally biased region" description="Polar residues" evidence="1">
    <location>
        <begin position="214"/>
        <end position="256"/>
    </location>
</feature>
<dbReference type="PROSITE" id="PS51745">
    <property type="entry name" value="PB1"/>
    <property type="match status" value="1"/>
</dbReference>
<dbReference type="AlphaFoldDB" id="A0AAD5U853"/>
<feature type="compositionally biased region" description="Polar residues" evidence="1">
    <location>
        <begin position="283"/>
        <end position="306"/>
    </location>
</feature>
<proteinExistence type="predicted"/>
<dbReference type="Gene3D" id="3.10.20.90">
    <property type="entry name" value="Phosphatidylinositol 3-kinase Catalytic Subunit, Chain A, domain 1"/>
    <property type="match status" value="1"/>
</dbReference>
<accession>A0AAD5U853</accession>
<reference evidence="3" key="1">
    <citation type="submission" date="2020-05" db="EMBL/GenBank/DDBJ databases">
        <title>Phylogenomic resolution of chytrid fungi.</title>
        <authorList>
            <person name="Stajich J.E."/>
            <person name="Amses K."/>
            <person name="Simmons R."/>
            <person name="Seto K."/>
            <person name="Myers J."/>
            <person name="Bonds A."/>
            <person name="Quandt C.A."/>
            <person name="Barry K."/>
            <person name="Liu P."/>
            <person name="Grigoriev I."/>
            <person name="Longcore J.E."/>
            <person name="James T.Y."/>
        </authorList>
    </citation>
    <scope>NUCLEOTIDE SEQUENCE</scope>
    <source>
        <strain evidence="3">JEL0476</strain>
    </source>
</reference>
<dbReference type="SUPFAM" id="SSF54277">
    <property type="entry name" value="CAD &amp; PB1 domains"/>
    <property type="match status" value="1"/>
</dbReference>
<feature type="compositionally biased region" description="Polar residues" evidence="1">
    <location>
        <begin position="123"/>
        <end position="135"/>
    </location>
</feature>
<protein>
    <recommendedName>
        <fullName evidence="2">PB1 domain-containing protein</fullName>
    </recommendedName>
</protein>
<evidence type="ECO:0000259" key="2">
    <source>
        <dbReference type="PROSITE" id="PS51745"/>
    </source>
</evidence>
<dbReference type="Proteomes" id="UP001211065">
    <property type="component" value="Unassembled WGS sequence"/>
</dbReference>
<feature type="compositionally biased region" description="Polar residues" evidence="1">
    <location>
        <begin position="171"/>
        <end position="206"/>
    </location>
</feature>
<sequence>MIFLKATYVESNLTEVRRVPLVNQELTIDELHIMLKRLFKTKNFDNTIFKYKDHDDDLIVLENDDDKLNSIKSTIKDLDLKIDLILKEVNDAEGGNTVTKAGSLKSPVKSLSVSDMAEFELKTTGSTNQQLQQAPAVNAPQVHANHRGGQQNIVQPPPPPLQQSHLSQPQYNPSFTGQQQPNPSYSGPHSQASQQAPNYPTHSSQGYAGPPPTSNLSTASQASQSINYSGNAQTPQSYAAKQSAPPSGYSQPQNYQGPAAYATSQSSQQSSNYPTSNPPYQNAPTAQQNYQQNPTHPQSQQFNSNVPPNQYNQAQQQPYSTGYPGYQHR</sequence>
<name>A0AAD5U853_9FUNG</name>
<feature type="domain" description="PB1" evidence="2">
    <location>
        <begin position="1"/>
        <end position="90"/>
    </location>
</feature>
<dbReference type="InterPro" id="IPR053793">
    <property type="entry name" value="PB1-like"/>
</dbReference>
<evidence type="ECO:0000256" key="1">
    <source>
        <dbReference type="SAM" id="MobiDB-lite"/>
    </source>
</evidence>
<evidence type="ECO:0000313" key="3">
    <source>
        <dbReference type="EMBL" id="KAJ3227974.1"/>
    </source>
</evidence>
<gene>
    <name evidence="3" type="ORF">HK099_007843</name>
</gene>
<dbReference type="EMBL" id="JADGJW010000008">
    <property type="protein sequence ID" value="KAJ3227974.1"/>
    <property type="molecule type" value="Genomic_DNA"/>
</dbReference>
<comment type="caution">
    <text evidence="3">The sequence shown here is derived from an EMBL/GenBank/DDBJ whole genome shotgun (WGS) entry which is preliminary data.</text>
</comment>
<keyword evidence="4" id="KW-1185">Reference proteome</keyword>
<feature type="region of interest" description="Disordered" evidence="1">
    <location>
        <begin position="123"/>
        <end position="329"/>
    </location>
</feature>
<evidence type="ECO:0000313" key="4">
    <source>
        <dbReference type="Proteomes" id="UP001211065"/>
    </source>
</evidence>